<name>A0A4R8WLM7_9MICO</name>
<gene>
    <name evidence="1" type="ORF">E3O19_13235</name>
</gene>
<organism evidence="1 2">
    <name type="scientific">Cryobacterium algoritolerans</name>
    <dbReference type="NCBI Taxonomy" id="1259184"/>
    <lineage>
        <taxon>Bacteria</taxon>
        <taxon>Bacillati</taxon>
        <taxon>Actinomycetota</taxon>
        <taxon>Actinomycetes</taxon>
        <taxon>Micrococcales</taxon>
        <taxon>Microbacteriaceae</taxon>
        <taxon>Cryobacterium</taxon>
    </lineage>
</organism>
<dbReference type="Proteomes" id="UP000298412">
    <property type="component" value="Unassembled WGS sequence"/>
</dbReference>
<reference evidence="1 2" key="1">
    <citation type="submission" date="2019-03" db="EMBL/GenBank/DDBJ databases">
        <title>Genomics of glacier-inhabiting Cryobacterium strains.</title>
        <authorList>
            <person name="Liu Q."/>
            <person name="Xin Y.-H."/>
        </authorList>
    </citation>
    <scope>NUCLEOTIDE SEQUENCE [LARGE SCALE GENOMIC DNA]</scope>
    <source>
        <strain evidence="1 2">MDT1-3</strain>
    </source>
</reference>
<proteinExistence type="predicted"/>
<evidence type="ECO:0000313" key="1">
    <source>
        <dbReference type="EMBL" id="TFC12440.1"/>
    </source>
</evidence>
<dbReference type="EMBL" id="SOFP01000062">
    <property type="protein sequence ID" value="TFC12440.1"/>
    <property type="molecule type" value="Genomic_DNA"/>
</dbReference>
<evidence type="ECO:0000313" key="2">
    <source>
        <dbReference type="Proteomes" id="UP000298412"/>
    </source>
</evidence>
<protein>
    <submittedName>
        <fullName evidence="1">Uncharacterized protein</fullName>
    </submittedName>
</protein>
<keyword evidence="2" id="KW-1185">Reference proteome</keyword>
<dbReference type="OrthoDB" id="9802752at2"/>
<accession>A0A4R8WLM7</accession>
<dbReference type="RefSeq" id="WP_134568322.1">
    <property type="nucleotide sequence ID" value="NZ_SOFP01000062.1"/>
</dbReference>
<sequence>MTERLEPADVEDLIALEGFLALDGRHLAADRVAGDAFVRSVADHQTEHPAVVNWIETQSTRL</sequence>
<dbReference type="AlphaFoldDB" id="A0A4R8WLM7"/>
<comment type="caution">
    <text evidence="1">The sequence shown here is derived from an EMBL/GenBank/DDBJ whole genome shotgun (WGS) entry which is preliminary data.</text>
</comment>